<organism evidence="2 3">
    <name type="scientific">Salinirubrum litoreum</name>
    <dbReference type="NCBI Taxonomy" id="1126234"/>
    <lineage>
        <taxon>Archaea</taxon>
        <taxon>Methanobacteriati</taxon>
        <taxon>Methanobacteriota</taxon>
        <taxon>Stenosarchaea group</taxon>
        <taxon>Halobacteria</taxon>
        <taxon>Halobacteriales</taxon>
        <taxon>Haloferacaceae</taxon>
        <taxon>Salinirubrum</taxon>
    </lineage>
</organism>
<dbReference type="InterPro" id="IPR040841">
    <property type="entry name" value="Luciferase_dom"/>
</dbReference>
<dbReference type="RefSeq" id="WP_227228219.1">
    <property type="nucleotide sequence ID" value="NZ_JAJCVJ010000001.1"/>
</dbReference>
<protein>
    <submittedName>
        <fullName evidence="2">Luciferase family protein</fullName>
    </submittedName>
</protein>
<evidence type="ECO:0000313" key="2">
    <source>
        <dbReference type="EMBL" id="MFC5366434.1"/>
    </source>
</evidence>
<accession>A0ABD5R8R7</accession>
<comment type="caution">
    <text evidence="2">The sequence shown here is derived from an EMBL/GenBank/DDBJ whole genome shotgun (WGS) entry which is preliminary data.</text>
</comment>
<dbReference type="EMBL" id="JBHSKX010000001">
    <property type="protein sequence ID" value="MFC5366434.1"/>
    <property type="molecule type" value="Genomic_DNA"/>
</dbReference>
<dbReference type="Pfam" id="PF17648">
    <property type="entry name" value="Luciferase"/>
    <property type="match status" value="1"/>
</dbReference>
<gene>
    <name evidence="2" type="ORF">ACFPJ5_05740</name>
</gene>
<feature type="domain" description="Luciferase" evidence="1">
    <location>
        <begin position="42"/>
        <end position="104"/>
    </location>
</feature>
<name>A0ABD5R8R7_9EURY</name>
<dbReference type="AlphaFoldDB" id="A0ABD5R8R7"/>
<evidence type="ECO:0000259" key="1">
    <source>
        <dbReference type="Pfam" id="PF17648"/>
    </source>
</evidence>
<dbReference type="Proteomes" id="UP001596201">
    <property type="component" value="Unassembled WGS sequence"/>
</dbReference>
<evidence type="ECO:0000313" key="3">
    <source>
        <dbReference type="Proteomes" id="UP001596201"/>
    </source>
</evidence>
<keyword evidence="3" id="KW-1185">Reference proteome</keyword>
<reference evidence="2 3" key="1">
    <citation type="journal article" date="2019" name="Int. J. Syst. Evol. Microbiol.">
        <title>The Global Catalogue of Microorganisms (GCM) 10K type strain sequencing project: providing services to taxonomists for standard genome sequencing and annotation.</title>
        <authorList>
            <consortium name="The Broad Institute Genomics Platform"/>
            <consortium name="The Broad Institute Genome Sequencing Center for Infectious Disease"/>
            <person name="Wu L."/>
            <person name="Ma J."/>
        </authorList>
    </citation>
    <scope>NUCLEOTIDE SEQUENCE [LARGE SCALE GENOMIC DNA]</scope>
    <source>
        <strain evidence="2 3">CGMCC 1.12237</strain>
    </source>
</reference>
<proteinExistence type="predicted"/>
<sequence>MHRVTRSSDADPTERLIADAESWPGVETAPHRFSATEFRLFGREFGHVHRGGVLDVNFPKPVRDHLIESKYATRHRFAPDTGWTTYDLRTPDDLDGGLWLLRLAYTYRLATKRTRPEAEDLLEDVDLDAEIRALGLDSELSGVFERLLAR</sequence>